<dbReference type="PROSITE" id="PS50931">
    <property type="entry name" value="HTH_LYSR"/>
    <property type="match status" value="1"/>
</dbReference>
<proteinExistence type="inferred from homology"/>
<dbReference type="InterPro" id="IPR036388">
    <property type="entry name" value="WH-like_DNA-bd_sf"/>
</dbReference>
<organism evidence="6 7">
    <name type="scientific">Paraburkholderia youngii</name>
    <dbReference type="NCBI Taxonomy" id="2782701"/>
    <lineage>
        <taxon>Bacteria</taxon>
        <taxon>Pseudomonadati</taxon>
        <taxon>Pseudomonadota</taxon>
        <taxon>Betaproteobacteria</taxon>
        <taxon>Burkholderiales</taxon>
        <taxon>Burkholderiaceae</taxon>
        <taxon>Paraburkholderia</taxon>
    </lineage>
</organism>
<dbReference type="InterPro" id="IPR050950">
    <property type="entry name" value="HTH-type_LysR_regulators"/>
</dbReference>
<dbReference type="PANTHER" id="PTHR30419">
    <property type="entry name" value="HTH-TYPE TRANSCRIPTIONAL REGULATOR YBHD"/>
    <property type="match status" value="1"/>
</dbReference>
<dbReference type="InterPro" id="IPR000847">
    <property type="entry name" value="LysR_HTH_N"/>
</dbReference>
<evidence type="ECO:0000256" key="4">
    <source>
        <dbReference type="ARBA" id="ARBA00023163"/>
    </source>
</evidence>
<dbReference type="GO" id="GO:0005829">
    <property type="term" value="C:cytosol"/>
    <property type="evidence" value="ECO:0007669"/>
    <property type="project" value="TreeGrafter"/>
</dbReference>
<evidence type="ECO:0000256" key="3">
    <source>
        <dbReference type="ARBA" id="ARBA00023125"/>
    </source>
</evidence>
<dbReference type="Pfam" id="PF03466">
    <property type="entry name" value="LysR_substrate"/>
    <property type="match status" value="1"/>
</dbReference>
<dbReference type="InterPro" id="IPR005119">
    <property type="entry name" value="LysR_subst-bd"/>
</dbReference>
<evidence type="ECO:0000259" key="5">
    <source>
        <dbReference type="PROSITE" id="PS50931"/>
    </source>
</evidence>
<dbReference type="AlphaFoldDB" id="A0A7W8P6J4"/>
<dbReference type="FunFam" id="1.10.10.10:FF:000001">
    <property type="entry name" value="LysR family transcriptional regulator"/>
    <property type="match status" value="1"/>
</dbReference>
<dbReference type="PANTHER" id="PTHR30419:SF8">
    <property type="entry name" value="NITROGEN ASSIMILATION TRANSCRIPTIONAL ACTIVATOR-RELATED"/>
    <property type="match status" value="1"/>
</dbReference>
<dbReference type="Gene3D" id="3.40.190.290">
    <property type="match status" value="1"/>
</dbReference>
<dbReference type="GO" id="GO:0003700">
    <property type="term" value="F:DNA-binding transcription factor activity"/>
    <property type="evidence" value="ECO:0007669"/>
    <property type="project" value="InterPro"/>
</dbReference>
<keyword evidence="3 6" id="KW-0238">DNA-binding</keyword>
<comment type="caution">
    <text evidence="6">The sequence shown here is derived from an EMBL/GenBank/DDBJ whole genome shotgun (WGS) entry which is preliminary data.</text>
</comment>
<dbReference type="Pfam" id="PF00126">
    <property type="entry name" value="HTH_1"/>
    <property type="match status" value="1"/>
</dbReference>
<dbReference type="Proteomes" id="UP000592820">
    <property type="component" value="Unassembled WGS sequence"/>
</dbReference>
<dbReference type="EMBL" id="JACHDE010000034">
    <property type="protein sequence ID" value="MBB5405466.1"/>
    <property type="molecule type" value="Genomic_DNA"/>
</dbReference>
<name>A0A7W8P6J4_9BURK</name>
<sequence length="364" mass="39873">MRKTSRGEEAHCHQAAGYGSKKFRHGHGVLQKTPRSYGAQNAPQSAEMTIMIVSPDHRLMSLTLAQLRIFSTVAEQGSLRGAARALNLAQSSITQQLQNLELELGAPLLTRTNRGIGLTVFGERLLARASAILGECDRTENEMRQLRGEFTGSVTFGMTTEPMIHTLAPVLTQYCVRFPRVSIHLVNGTSRKMISWLRDGTLDFAVALVGHKTDAQDLAVTPLFPSDPVVVCRREHPLRHAKTLAELARCDWIATRQPGAATAPPVNRLTDLFVERGLTPPRIVATTEALFDTLHLIVETDWLSLEPSVVTRHRLFGGELTSIAIAETPAESTVSLLQRASVPLTPAAQEMAAMIASYARMTRS</sequence>
<gene>
    <name evidence="6" type="ORF">HDG41_007562</name>
</gene>
<reference evidence="6 7" key="1">
    <citation type="submission" date="2020-08" db="EMBL/GenBank/DDBJ databases">
        <title>Genomic Encyclopedia of Type Strains, Phase IV (KMG-V): Genome sequencing to study the core and pangenomes of soil and plant-associated prokaryotes.</title>
        <authorList>
            <person name="Whitman W."/>
        </authorList>
    </citation>
    <scope>NUCLEOTIDE SEQUENCE [LARGE SCALE GENOMIC DNA]</scope>
    <source>
        <strain evidence="6 7">JPY162</strain>
    </source>
</reference>
<keyword evidence="4" id="KW-0804">Transcription</keyword>
<feature type="domain" description="HTH lysR-type" evidence="5">
    <location>
        <begin position="62"/>
        <end position="119"/>
    </location>
</feature>
<protein>
    <submittedName>
        <fullName evidence="6">DNA-binding transcriptional LysR family regulator</fullName>
    </submittedName>
</protein>
<evidence type="ECO:0000256" key="2">
    <source>
        <dbReference type="ARBA" id="ARBA00023015"/>
    </source>
</evidence>
<accession>A0A7W8P6J4</accession>
<dbReference type="GO" id="GO:0003677">
    <property type="term" value="F:DNA binding"/>
    <property type="evidence" value="ECO:0007669"/>
    <property type="project" value="UniProtKB-KW"/>
</dbReference>
<dbReference type="InterPro" id="IPR036390">
    <property type="entry name" value="WH_DNA-bd_sf"/>
</dbReference>
<evidence type="ECO:0000313" key="7">
    <source>
        <dbReference type="Proteomes" id="UP000592820"/>
    </source>
</evidence>
<dbReference type="Gene3D" id="1.10.10.10">
    <property type="entry name" value="Winged helix-like DNA-binding domain superfamily/Winged helix DNA-binding domain"/>
    <property type="match status" value="1"/>
</dbReference>
<dbReference type="SUPFAM" id="SSF53850">
    <property type="entry name" value="Periplasmic binding protein-like II"/>
    <property type="match status" value="1"/>
</dbReference>
<evidence type="ECO:0000313" key="6">
    <source>
        <dbReference type="EMBL" id="MBB5405466.1"/>
    </source>
</evidence>
<evidence type="ECO:0000256" key="1">
    <source>
        <dbReference type="ARBA" id="ARBA00009437"/>
    </source>
</evidence>
<comment type="similarity">
    <text evidence="1">Belongs to the LysR transcriptional regulatory family.</text>
</comment>
<dbReference type="PRINTS" id="PR00039">
    <property type="entry name" value="HTHLYSR"/>
</dbReference>
<keyword evidence="2" id="KW-0805">Transcription regulation</keyword>
<dbReference type="SUPFAM" id="SSF46785">
    <property type="entry name" value="Winged helix' DNA-binding domain"/>
    <property type="match status" value="1"/>
</dbReference>